<keyword evidence="18" id="KW-0585">Phenylalanine catabolism</keyword>
<evidence type="ECO:0000256" key="6">
    <source>
        <dbReference type="ARBA" id="ARBA00011738"/>
    </source>
</evidence>
<accession>A0AAD4N8G6</accession>
<dbReference type="NCBIfam" id="TIGR01263">
    <property type="entry name" value="4HPPD"/>
    <property type="match status" value="1"/>
</dbReference>
<keyword evidence="13" id="KW-0223">Dioxygenase</keyword>
<evidence type="ECO:0000256" key="4">
    <source>
        <dbReference type="ARBA" id="ARBA00005162"/>
    </source>
</evidence>
<dbReference type="GO" id="GO:0000139">
    <property type="term" value="C:Golgi membrane"/>
    <property type="evidence" value="ECO:0007669"/>
    <property type="project" value="UniProtKB-SubCell"/>
</dbReference>
<dbReference type="InterPro" id="IPR029068">
    <property type="entry name" value="Glyas_Bleomycin-R_OHBP_Dase"/>
</dbReference>
<evidence type="ECO:0000256" key="9">
    <source>
        <dbReference type="ARBA" id="ARBA00022723"/>
    </source>
</evidence>
<evidence type="ECO:0000256" key="21">
    <source>
        <dbReference type="PIRNR" id="PIRNR009283"/>
    </source>
</evidence>
<dbReference type="GO" id="GO:0006559">
    <property type="term" value="P:L-phenylalanine catabolic process"/>
    <property type="evidence" value="ECO:0007669"/>
    <property type="project" value="UniProtKB-KW"/>
</dbReference>
<dbReference type="Gene3D" id="3.10.180.10">
    <property type="entry name" value="2,3-Dihydroxybiphenyl 1,2-Dioxygenase, domain 1"/>
    <property type="match status" value="2"/>
</dbReference>
<evidence type="ECO:0000256" key="7">
    <source>
        <dbReference type="ARBA" id="ARBA00018452"/>
    </source>
</evidence>
<evidence type="ECO:0000256" key="16">
    <source>
        <dbReference type="ARBA" id="ARBA00023034"/>
    </source>
</evidence>
<feature type="binding site" evidence="22">
    <location>
        <position position="254"/>
    </location>
    <ligand>
        <name>Fe cation</name>
        <dbReference type="ChEBI" id="CHEBI:24875"/>
    </ligand>
</feature>
<dbReference type="CDD" id="cd08342">
    <property type="entry name" value="HPPD_N_like"/>
    <property type="match status" value="1"/>
</dbReference>
<feature type="binding site" evidence="22">
    <location>
        <position position="337"/>
    </location>
    <ligand>
        <name>Fe cation</name>
        <dbReference type="ChEBI" id="CHEBI:24875"/>
    </ligand>
</feature>
<dbReference type="SUPFAM" id="SSF54593">
    <property type="entry name" value="Glyoxalase/Bleomycin resistance protein/Dihydroxybiphenyl dioxygenase"/>
    <property type="match status" value="1"/>
</dbReference>
<dbReference type="InterPro" id="IPR005956">
    <property type="entry name" value="4OHPhenylPyrv_dOase"/>
</dbReference>
<dbReference type="PIRSF" id="PIRSF009283">
    <property type="entry name" value="HPP_dOase"/>
    <property type="match status" value="1"/>
</dbReference>
<evidence type="ECO:0000256" key="13">
    <source>
        <dbReference type="ARBA" id="ARBA00022964"/>
    </source>
</evidence>
<dbReference type="GO" id="GO:0006572">
    <property type="term" value="P:L-tyrosine catabolic process"/>
    <property type="evidence" value="ECO:0007669"/>
    <property type="project" value="UniProtKB-KW"/>
</dbReference>
<evidence type="ECO:0000256" key="19">
    <source>
        <dbReference type="ARBA" id="ARBA00033727"/>
    </source>
</evidence>
<dbReference type="EMBL" id="JAKKPZ010000007">
    <property type="protein sequence ID" value="KAI1718747.1"/>
    <property type="molecule type" value="Genomic_DNA"/>
</dbReference>
<dbReference type="AlphaFoldDB" id="A0AAD4N8G6"/>
<feature type="binding site" evidence="22">
    <location>
        <position position="169"/>
    </location>
    <ligand>
        <name>Fe cation</name>
        <dbReference type="ChEBI" id="CHEBI:24875"/>
    </ligand>
</feature>
<comment type="subunit">
    <text evidence="6">Homodimer.</text>
</comment>
<organism evidence="24 25">
    <name type="scientific">Ditylenchus destructor</name>
    <dbReference type="NCBI Taxonomy" id="166010"/>
    <lineage>
        <taxon>Eukaryota</taxon>
        <taxon>Metazoa</taxon>
        <taxon>Ecdysozoa</taxon>
        <taxon>Nematoda</taxon>
        <taxon>Chromadorea</taxon>
        <taxon>Rhabditida</taxon>
        <taxon>Tylenchina</taxon>
        <taxon>Tylenchomorpha</taxon>
        <taxon>Sphaerularioidea</taxon>
        <taxon>Anguinidae</taxon>
        <taxon>Anguininae</taxon>
        <taxon>Ditylenchus</taxon>
    </lineage>
</organism>
<keyword evidence="15 22" id="KW-0408">Iron</keyword>
<dbReference type="FunFam" id="3.10.180.10:FF:000022">
    <property type="entry name" value="4-hydroxyphenylpyruvate dioxygenase"/>
    <property type="match status" value="1"/>
</dbReference>
<dbReference type="Proteomes" id="UP001201812">
    <property type="component" value="Unassembled WGS sequence"/>
</dbReference>
<dbReference type="GO" id="GO:0042803">
    <property type="term" value="F:protein homodimerization activity"/>
    <property type="evidence" value="ECO:0007669"/>
    <property type="project" value="UniProtKB-ARBA"/>
</dbReference>
<keyword evidence="8" id="KW-0963">Cytoplasm</keyword>
<feature type="domain" description="VOC" evidence="23">
    <location>
        <begin position="8"/>
        <end position="136"/>
    </location>
</feature>
<evidence type="ECO:0000256" key="18">
    <source>
        <dbReference type="ARBA" id="ARBA00023232"/>
    </source>
</evidence>
<comment type="function">
    <text evidence="19">Catalyzes the conversion of 4-hydroxyphenylpyruvic acid to homogentisic acid, one of the steps in tyrosine catabolism.</text>
</comment>
<evidence type="ECO:0000256" key="3">
    <source>
        <dbReference type="ARBA" id="ARBA00004496"/>
    </source>
</evidence>
<keyword evidence="9 22" id="KW-0479">Metal-binding</keyword>
<dbReference type="InterPro" id="IPR041735">
    <property type="entry name" value="4OHPhenylPyrv_dOase_C"/>
</dbReference>
<evidence type="ECO:0000313" key="24">
    <source>
        <dbReference type="EMBL" id="KAI1718747.1"/>
    </source>
</evidence>
<dbReference type="InterPro" id="IPR041736">
    <property type="entry name" value="4OHPhenylPyrv_dOase_N"/>
</dbReference>
<evidence type="ECO:0000313" key="25">
    <source>
        <dbReference type="Proteomes" id="UP001201812"/>
    </source>
</evidence>
<gene>
    <name evidence="24" type="ORF">DdX_05853</name>
</gene>
<dbReference type="PROSITE" id="PS51819">
    <property type="entry name" value="VOC"/>
    <property type="match status" value="2"/>
</dbReference>
<protein>
    <recommendedName>
        <fullName evidence="7 21">4-hydroxyphenylpyruvate dioxygenase</fullName>
    </recommendedName>
</protein>
<name>A0AAD4N8G6_9BILA</name>
<evidence type="ECO:0000256" key="8">
    <source>
        <dbReference type="ARBA" id="ARBA00022490"/>
    </source>
</evidence>
<dbReference type="Pfam" id="PF00903">
    <property type="entry name" value="Glyoxalase"/>
    <property type="match status" value="1"/>
</dbReference>
<keyword evidence="25" id="KW-1185">Reference proteome</keyword>
<evidence type="ECO:0000256" key="5">
    <source>
        <dbReference type="ARBA" id="ARBA00005877"/>
    </source>
</evidence>
<keyword evidence="17" id="KW-0472">Membrane</keyword>
<proteinExistence type="inferred from homology"/>
<evidence type="ECO:0000256" key="12">
    <source>
        <dbReference type="ARBA" id="ARBA00022878"/>
    </source>
</evidence>
<evidence type="ECO:0000256" key="1">
    <source>
        <dbReference type="ARBA" id="ARBA00004395"/>
    </source>
</evidence>
<evidence type="ECO:0000256" key="10">
    <source>
        <dbReference type="ARBA" id="ARBA00022737"/>
    </source>
</evidence>
<comment type="cofactor">
    <cofactor evidence="22">
        <name>Fe cation</name>
        <dbReference type="ChEBI" id="CHEBI:24875"/>
    </cofactor>
    <text evidence="22">Binds 1 Fe cation per subunit.</text>
</comment>
<comment type="similarity">
    <text evidence="5 21">Belongs to the 4HPPD family.</text>
</comment>
<evidence type="ECO:0000256" key="2">
    <source>
        <dbReference type="ARBA" id="ARBA00004406"/>
    </source>
</evidence>
<evidence type="ECO:0000259" key="23">
    <source>
        <dbReference type="PROSITE" id="PS51819"/>
    </source>
</evidence>
<evidence type="ECO:0000256" key="11">
    <source>
        <dbReference type="ARBA" id="ARBA00022824"/>
    </source>
</evidence>
<dbReference type="PANTHER" id="PTHR11959">
    <property type="entry name" value="4-HYDROXYPHENYLPYRUVATE DIOXYGENASE"/>
    <property type="match status" value="1"/>
</dbReference>
<dbReference type="GO" id="GO:0003868">
    <property type="term" value="F:4-hydroxyphenylpyruvate dioxygenase activity"/>
    <property type="evidence" value="ECO:0007669"/>
    <property type="project" value="UniProtKB-EC"/>
</dbReference>
<reference evidence="24" key="1">
    <citation type="submission" date="2022-01" db="EMBL/GenBank/DDBJ databases">
        <title>Genome Sequence Resource for Two Populations of Ditylenchus destructor, the Migratory Endoparasitic Phytonematode.</title>
        <authorList>
            <person name="Zhang H."/>
            <person name="Lin R."/>
            <person name="Xie B."/>
        </authorList>
    </citation>
    <scope>NUCLEOTIDE SEQUENCE</scope>
    <source>
        <strain evidence="24">BazhouSP</strain>
    </source>
</reference>
<evidence type="ECO:0000256" key="20">
    <source>
        <dbReference type="ARBA" id="ARBA00048047"/>
    </source>
</evidence>
<keyword evidence="10" id="KW-0677">Repeat</keyword>
<comment type="caution">
    <text evidence="24">The sequence shown here is derived from an EMBL/GenBank/DDBJ whole genome shotgun (WGS) entry which is preliminary data.</text>
</comment>
<dbReference type="InterPro" id="IPR004360">
    <property type="entry name" value="Glyas_Fos-R_dOase_dom"/>
</dbReference>
<comment type="subcellular location">
    <subcellularLocation>
        <location evidence="3">Cytoplasm</location>
    </subcellularLocation>
    <subcellularLocation>
        <location evidence="2">Endoplasmic reticulum membrane</location>
        <topology evidence="2">Peripheral membrane protein</topology>
    </subcellularLocation>
    <subcellularLocation>
        <location evidence="1">Golgi apparatus membrane</location>
        <topology evidence="1">Peripheral membrane protein</topology>
    </subcellularLocation>
</comment>
<sequence length="377" mass="43121">MIIDAVNSYHHVQFYVSNALQSSFWYCINFGFERFAIKRCKRFSQVAIRNGSIVMVFKCALNPDDAEISKQLSRHGDFVKDVSFRVDDVVSLVESIQQFGNRIIRPVERIEDEFGSVIVATIQGSAGSIVHTLIQNIDYKGLFFPGFRPIGNFTICPTLSTIRLIDMDHVVEGHPENTVDNVIDWYNQTLKMDRFWSIDDRLVHTKYSALKAILVGNAKRNVKMTLVEPVTVVGGRRGQVQEFVDHHGGSGIQHIAFTTDDIIDVIGKMRERGVEFLDIPDSYYDLLEMRLSNSKIIVKEELKNIRKLKILLDFDDNGYLLQIFTKPMQDRPTLFIEIIRRHNYDGFGAGNFAALFAAVELEQKNRDRMCSQNITIS</sequence>
<keyword evidence="11" id="KW-0256">Endoplasmic reticulum</keyword>
<comment type="catalytic activity">
    <reaction evidence="20">
        <text>3-(4-hydroxyphenyl)pyruvate + O2 = homogentisate + CO2</text>
        <dbReference type="Rhea" id="RHEA:16189"/>
        <dbReference type="ChEBI" id="CHEBI:15379"/>
        <dbReference type="ChEBI" id="CHEBI:16169"/>
        <dbReference type="ChEBI" id="CHEBI:16526"/>
        <dbReference type="ChEBI" id="CHEBI:36242"/>
        <dbReference type="EC" id="1.13.11.27"/>
    </reaction>
    <physiologicalReaction direction="left-to-right" evidence="20">
        <dbReference type="Rhea" id="RHEA:16190"/>
    </physiologicalReaction>
</comment>
<evidence type="ECO:0000256" key="14">
    <source>
        <dbReference type="ARBA" id="ARBA00023002"/>
    </source>
</evidence>
<dbReference type="PANTHER" id="PTHR11959:SF3">
    <property type="entry name" value="PROTEIN C31H2.4-RELATED"/>
    <property type="match status" value="1"/>
</dbReference>
<dbReference type="CDD" id="cd07250">
    <property type="entry name" value="HPPD_C_like"/>
    <property type="match status" value="1"/>
</dbReference>
<dbReference type="GO" id="GO:0046872">
    <property type="term" value="F:metal ion binding"/>
    <property type="evidence" value="ECO:0007669"/>
    <property type="project" value="UniProtKB-KW"/>
</dbReference>
<dbReference type="GO" id="GO:0005789">
    <property type="term" value="C:endoplasmic reticulum membrane"/>
    <property type="evidence" value="ECO:0007669"/>
    <property type="project" value="UniProtKB-SubCell"/>
</dbReference>
<comment type="pathway">
    <text evidence="4">Amino-acid degradation; L-phenylalanine degradation; acetoacetate and fumarate from L-phenylalanine: step 3/6.</text>
</comment>
<keyword evidence="14" id="KW-0560">Oxidoreductase</keyword>
<evidence type="ECO:0000256" key="15">
    <source>
        <dbReference type="ARBA" id="ARBA00023004"/>
    </source>
</evidence>
<evidence type="ECO:0000256" key="17">
    <source>
        <dbReference type="ARBA" id="ARBA00023136"/>
    </source>
</evidence>
<dbReference type="InterPro" id="IPR037523">
    <property type="entry name" value="VOC_core"/>
</dbReference>
<feature type="domain" description="VOC" evidence="23">
    <location>
        <begin position="166"/>
        <end position="326"/>
    </location>
</feature>
<evidence type="ECO:0000256" key="22">
    <source>
        <dbReference type="PIRSR" id="PIRSR009283-1"/>
    </source>
</evidence>
<keyword evidence="12" id="KW-0828">Tyrosine catabolism</keyword>
<keyword evidence="16" id="KW-0333">Golgi apparatus</keyword>